<evidence type="ECO:0000256" key="1">
    <source>
        <dbReference type="ARBA" id="ARBA00000085"/>
    </source>
</evidence>
<dbReference type="InterPro" id="IPR004358">
    <property type="entry name" value="Sig_transdc_His_kin-like_C"/>
</dbReference>
<evidence type="ECO:0000259" key="11">
    <source>
        <dbReference type="PROSITE" id="PS50885"/>
    </source>
</evidence>
<comment type="subcellular location">
    <subcellularLocation>
        <location evidence="2">Membrane</location>
    </subcellularLocation>
</comment>
<accession>A0ABY9X7U0</accession>
<dbReference type="SUPFAM" id="SSF158472">
    <property type="entry name" value="HAMP domain-like"/>
    <property type="match status" value="1"/>
</dbReference>
<dbReference type="PANTHER" id="PTHR43711:SF1">
    <property type="entry name" value="HISTIDINE KINASE 1"/>
    <property type="match status" value="1"/>
</dbReference>
<keyword evidence="6 12" id="KW-0418">Kinase</keyword>
<evidence type="ECO:0000256" key="2">
    <source>
        <dbReference type="ARBA" id="ARBA00004370"/>
    </source>
</evidence>
<dbReference type="InterPro" id="IPR003594">
    <property type="entry name" value="HATPase_dom"/>
</dbReference>
<dbReference type="EC" id="2.7.13.3" evidence="3"/>
<dbReference type="InterPro" id="IPR036097">
    <property type="entry name" value="HisK_dim/P_sf"/>
</dbReference>
<feature type="transmembrane region" description="Helical" evidence="9">
    <location>
        <begin position="39"/>
        <end position="65"/>
    </location>
</feature>
<evidence type="ECO:0000256" key="4">
    <source>
        <dbReference type="ARBA" id="ARBA00022553"/>
    </source>
</evidence>
<dbReference type="GO" id="GO:0016301">
    <property type="term" value="F:kinase activity"/>
    <property type="evidence" value="ECO:0007669"/>
    <property type="project" value="UniProtKB-KW"/>
</dbReference>
<evidence type="ECO:0000256" key="9">
    <source>
        <dbReference type="SAM" id="Phobius"/>
    </source>
</evidence>
<proteinExistence type="predicted"/>
<dbReference type="Gene3D" id="6.10.340.10">
    <property type="match status" value="1"/>
</dbReference>
<dbReference type="CDD" id="cd00082">
    <property type="entry name" value="HisKA"/>
    <property type="match status" value="1"/>
</dbReference>
<evidence type="ECO:0000256" key="5">
    <source>
        <dbReference type="ARBA" id="ARBA00022679"/>
    </source>
</evidence>
<dbReference type="InterPro" id="IPR050736">
    <property type="entry name" value="Sensor_HK_Regulatory"/>
</dbReference>
<dbReference type="Gene3D" id="3.30.565.10">
    <property type="entry name" value="Histidine kinase-like ATPase, C-terminal domain"/>
    <property type="match status" value="1"/>
</dbReference>
<evidence type="ECO:0000259" key="10">
    <source>
        <dbReference type="PROSITE" id="PS50109"/>
    </source>
</evidence>
<feature type="domain" description="HAMP" evidence="11">
    <location>
        <begin position="227"/>
        <end position="279"/>
    </location>
</feature>
<dbReference type="CDD" id="cd00075">
    <property type="entry name" value="HATPase"/>
    <property type="match status" value="1"/>
</dbReference>
<evidence type="ECO:0000256" key="3">
    <source>
        <dbReference type="ARBA" id="ARBA00012438"/>
    </source>
</evidence>
<keyword evidence="5" id="KW-0808">Transferase</keyword>
<dbReference type="Proteomes" id="UP001611383">
    <property type="component" value="Chromosome"/>
</dbReference>
<dbReference type="PRINTS" id="PR00344">
    <property type="entry name" value="BCTRLSENSOR"/>
</dbReference>
<name>A0ABY9X7U0_9BACT</name>
<organism evidence="12 13">
    <name type="scientific">Archangium minus</name>
    <dbReference type="NCBI Taxonomy" id="83450"/>
    <lineage>
        <taxon>Bacteria</taxon>
        <taxon>Pseudomonadati</taxon>
        <taxon>Myxococcota</taxon>
        <taxon>Myxococcia</taxon>
        <taxon>Myxococcales</taxon>
        <taxon>Cystobacterineae</taxon>
        <taxon>Archangiaceae</taxon>
        <taxon>Archangium</taxon>
    </lineage>
</organism>
<feature type="region of interest" description="Disordered" evidence="8">
    <location>
        <begin position="1"/>
        <end position="28"/>
    </location>
</feature>
<keyword evidence="4" id="KW-0597">Phosphoprotein</keyword>
<keyword evidence="7" id="KW-0902">Two-component regulatory system</keyword>
<dbReference type="SMART" id="SM00388">
    <property type="entry name" value="HisKA"/>
    <property type="match status" value="1"/>
</dbReference>
<evidence type="ECO:0000256" key="6">
    <source>
        <dbReference type="ARBA" id="ARBA00022777"/>
    </source>
</evidence>
<reference evidence="12 13" key="1">
    <citation type="submission" date="2019-08" db="EMBL/GenBank/DDBJ databases">
        <title>Archangium and Cystobacter genomes.</title>
        <authorList>
            <person name="Chen I.-C.K."/>
            <person name="Wielgoss S."/>
        </authorList>
    </citation>
    <scope>NUCLEOTIDE SEQUENCE [LARGE SCALE GENOMIC DNA]</scope>
    <source>
        <strain evidence="12 13">Cbm 6</strain>
    </source>
</reference>
<evidence type="ECO:0000313" key="13">
    <source>
        <dbReference type="Proteomes" id="UP001611383"/>
    </source>
</evidence>
<evidence type="ECO:0000313" key="12">
    <source>
        <dbReference type="EMBL" id="WNG51460.1"/>
    </source>
</evidence>
<evidence type="ECO:0000256" key="7">
    <source>
        <dbReference type="ARBA" id="ARBA00023012"/>
    </source>
</evidence>
<dbReference type="Pfam" id="PF00512">
    <property type="entry name" value="HisKA"/>
    <property type="match status" value="1"/>
</dbReference>
<dbReference type="PANTHER" id="PTHR43711">
    <property type="entry name" value="TWO-COMPONENT HISTIDINE KINASE"/>
    <property type="match status" value="1"/>
</dbReference>
<dbReference type="Gene3D" id="1.10.287.130">
    <property type="match status" value="1"/>
</dbReference>
<dbReference type="InterPro" id="IPR003660">
    <property type="entry name" value="HAMP_dom"/>
</dbReference>
<dbReference type="Pfam" id="PF00672">
    <property type="entry name" value="HAMP"/>
    <property type="match status" value="1"/>
</dbReference>
<protein>
    <recommendedName>
        <fullName evidence="3">histidine kinase</fullName>
        <ecNumber evidence="3">2.7.13.3</ecNumber>
    </recommendedName>
</protein>
<keyword evidence="13" id="KW-1185">Reference proteome</keyword>
<dbReference type="EMBL" id="CP043494">
    <property type="protein sequence ID" value="WNG51460.1"/>
    <property type="molecule type" value="Genomic_DNA"/>
</dbReference>
<sequence length="524" mass="56800">MASLLPSVEGRHLPDTSSVSEKIRRGRTAPGGAMSLKGVITMAVTLLGVLALAAAASLVTLTTYLHRTTESMGEAVEGVRLAEALQVDLLSLARLPVSTSPQLPATNGHSLASTQAAVQLHLSEARSNARMEQELAMIDEVERSISAFFLAREGLQNQPAEEVSRVMGPRMEAALSALDRLVEFNVQEARVARAQADRWDGIANIIGIGVAAFLVLGGAGLLLWIRRFVFRPLLDISQAMRRFGSGRKRTRAPEEGPTELREMAHTFNEMANSLSRQQEQQLTFLAGVAHDLRNPLSALKMSAALVTSGRPVPEERLRKTMGLVRRQVARLDRMVGDLLDATRIEAGRFELSLEERDARELATEVVELYQSGGSSHDLRLLLPEEPVMLSCDATRIEQVLHNLVSNALKYSPGGSVVEVRVERVGEEALLSVVDRGIGISAEEMRNLFAPFKRMGRARETAPGIGLGLSVARRIVEAHGGRIEVDSRPGMGSTFRVRLPQSHAAAHPPEARPGESVPGPADSVH</sequence>
<comment type="catalytic activity">
    <reaction evidence="1">
        <text>ATP + protein L-histidine = ADP + protein N-phospho-L-histidine.</text>
        <dbReference type="EC" id="2.7.13.3"/>
    </reaction>
</comment>
<dbReference type="InterPro" id="IPR003661">
    <property type="entry name" value="HisK_dim/P_dom"/>
</dbReference>
<dbReference type="PROSITE" id="PS50885">
    <property type="entry name" value="HAMP"/>
    <property type="match status" value="1"/>
</dbReference>
<dbReference type="SMART" id="SM00387">
    <property type="entry name" value="HATPase_c"/>
    <property type="match status" value="1"/>
</dbReference>
<dbReference type="InterPro" id="IPR005467">
    <property type="entry name" value="His_kinase_dom"/>
</dbReference>
<dbReference type="SUPFAM" id="SSF55874">
    <property type="entry name" value="ATPase domain of HSP90 chaperone/DNA topoisomerase II/histidine kinase"/>
    <property type="match status" value="1"/>
</dbReference>
<keyword evidence="9" id="KW-0812">Transmembrane</keyword>
<keyword evidence="9" id="KW-1133">Transmembrane helix</keyword>
<dbReference type="SMART" id="SM00304">
    <property type="entry name" value="HAMP"/>
    <property type="match status" value="1"/>
</dbReference>
<dbReference type="CDD" id="cd06225">
    <property type="entry name" value="HAMP"/>
    <property type="match status" value="1"/>
</dbReference>
<dbReference type="SUPFAM" id="SSF47384">
    <property type="entry name" value="Homodimeric domain of signal transducing histidine kinase"/>
    <property type="match status" value="1"/>
</dbReference>
<gene>
    <name evidence="12" type="ORF">F0U60_50540</name>
</gene>
<evidence type="ECO:0000256" key="8">
    <source>
        <dbReference type="SAM" id="MobiDB-lite"/>
    </source>
</evidence>
<feature type="transmembrane region" description="Helical" evidence="9">
    <location>
        <begin position="202"/>
        <end position="225"/>
    </location>
</feature>
<keyword evidence="9" id="KW-0472">Membrane</keyword>
<feature type="region of interest" description="Disordered" evidence="8">
    <location>
        <begin position="500"/>
        <end position="524"/>
    </location>
</feature>
<dbReference type="PROSITE" id="PS50109">
    <property type="entry name" value="HIS_KIN"/>
    <property type="match status" value="1"/>
</dbReference>
<dbReference type="Pfam" id="PF02518">
    <property type="entry name" value="HATPase_c"/>
    <property type="match status" value="1"/>
</dbReference>
<dbReference type="InterPro" id="IPR036890">
    <property type="entry name" value="HATPase_C_sf"/>
</dbReference>
<feature type="domain" description="Histidine kinase" evidence="10">
    <location>
        <begin position="287"/>
        <end position="502"/>
    </location>
</feature>